<dbReference type="InterPro" id="IPR001279">
    <property type="entry name" value="Metallo-B-lactamas"/>
</dbReference>
<dbReference type="RefSeq" id="WP_163803699.1">
    <property type="nucleotide sequence ID" value="NZ_AP022620.1"/>
</dbReference>
<accession>A0A6N4W7V4</accession>
<dbReference type="PANTHER" id="PTHR42978:SF6">
    <property type="entry name" value="QUORUM-QUENCHING LACTONASE YTNP-RELATED"/>
    <property type="match status" value="1"/>
</dbReference>
<dbReference type="EMBL" id="AP022620">
    <property type="protein sequence ID" value="BBZ76207.1"/>
    <property type="molecule type" value="Genomic_DNA"/>
</dbReference>
<dbReference type="GO" id="GO:0046872">
    <property type="term" value="F:metal ion binding"/>
    <property type="evidence" value="ECO:0007669"/>
    <property type="project" value="UniProtKB-KW"/>
</dbReference>
<proteinExistence type="inferred from homology"/>
<dbReference type="KEGG" id="many:MANY_15440"/>
<keyword evidence="3 6" id="KW-0378">Hydrolase</keyword>
<dbReference type="GO" id="GO:0016787">
    <property type="term" value="F:hydrolase activity"/>
    <property type="evidence" value="ECO:0007669"/>
    <property type="project" value="UniProtKB-KW"/>
</dbReference>
<dbReference type="InterPro" id="IPR036866">
    <property type="entry name" value="RibonucZ/Hydroxyglut_hydro"/>
</dbReference>
<comment type="similarity">
    <text evidence="1">Belongs to the metallo-beta-lactamase superfamily.</text>
</comment>
<gene>
    <name evidence="6" type="ORF">MANY_15440</name>
</gene>
<protein>
    <submittedName>
        <fullName evidence="6">MBL fold metallo-hydrolase</fullName>
    </submittedName>
</protein>
<evidence type="ECO:0000313" key="7">
    <source>
        <dbReference type="Proteomes" id="UP000467249"/>
    </source>
</evidence>
<organism evidence="6 7">
    <name type="scientific">Mycolicibacterium anyangense</name>
    <dbReference type="NCBI Taxonomy" id="1431246"/>
    <lineage>
        <taxon>Bacteria</taxon>
        <taxon>Bacillati</taxon>
        <taxon>Actinomycetota</taxon>
        <taxon>Actinomycetes</taxon>
        <taxon>Mycobacteriales</taxon>
        <taxon>Mycobacteriaceae</taxon>
        <taxon>Mycolicibacterium</taxon>
    </lineage>
</organism>
<reference evidence="6 7" key="1">
    <citation type="journal article" date="2019" name="Emerg. Microbes Infect.">
        <title>Comprehensive subspecies identification of 175 nontuberculous mycobacteria species based on 7547 genomic profiles.</title>
        <authorList>
            <person name="Matsumoto Y."/>
            <person name="Kinjo T."/>
            <person name="Motooka D."/>
            <person name="Nabeya D."/>
            <person name="Jung N."/>
            <person name="Uechi K."/>
            <person name="Horii T."/>
            <person name="Iida T."/>
            <person name="Fujita J."/>
            <person name="Nakamura S."/>
        </authorList>
    </citation>
    <scope>NUCLEOTIDE SEQUENCE [LARGE SCALE GENOMIC DNA]</scope>
    <source>
        <strain evidence="6 7">JCM 30275</strain>
    </source>
</reference>
<dbReference type="CDD" id="cd16277">
    <property type="entry name" value="metallo-hydrolase-like_MBL-fold"/>
    <property type="match status" value="1"/>
</dbReference>
<evidence type="ECO:0000256" key="1">
    <source>
        <dbReference type="ARBA" id="ARBA00007749"/>
    </source>
</evidence>
<dbReference type="Gene3D" id="3.60.15.10">
    <property type="entry name" value="Ribonuclease Z/Hydroxyacylglutathione hydrolase-like"/>
    <property type="match status" value="1"/>
</dbReference>
<dbReference type="SMART" id="SM00849">
    <property type="entry name" value="Lactamase_B"/>
    <property type="match status" value="1"/>
</dbReference>
<keyword evidence="7" id="KW-1185">Reference proteome</keyword>
<evidence type="ECO:0000259" key="5">
    <source>
        <dbReference type="SMART" id="SM00849"/>
    </source>
</evidence>
<dbReference type="SUPFAM" id="SSF56281">
    <property type="entry name" value="Metallo-hydrolase/oxidoreductase"/>
    <property type="match status" value="1"/>
</dbReference>
<evidence type="ECO:0000256" key="4">
    <source>
        <dbReference type="ARBA" id="ARBA00022833"/>
    </source>
</evidence>
<sequence length="291" mass="31491">MIDLGDVTVGRVEESYGTAVPAGLMVPSFDAELVAELGPNAMSQLLVPGTDQIVLSMHTWLIRTPQKTILVDTCNGNHKKRTAPLAGMLQTDWLEQLLAAGITPDEVDAVVCTHLHADHVGWNTTLVGGQWVPTFPNARYYINATEFRFWDPTTGGPGEQDFNGLVFEDSVKPVFDRDLVELWEGEGCDVDDYLRLQLCPGHTPGHSIGWLTGSGGSAVFSGDSMHSALQAYQPDWNSAFCSDGPVSAASRRLILESAVERGAMLLPAHFAAPHAFTVQTRGDAFALSEVR</sequence>
<feature type="domain" description="Metallo-beta-lactamase" evidence="5">
    <location>
        <begin position="56"/>
        <end position="269"/>
    </location>
</feature>
<evidence type="ECO:0000313" key="6">
    <source>
        <dbReference type="EMBL" id="BBZ76207.1"/>
    </source>
</evidence>
<dbReference type="Proteomes" id="UP000467249">
    <property type="component" value="Chromosome"/>
</dbReference>
<keyword evidence="4" id="KW-0862">Zinc</keyword>
<dbReference type="Pfam" id="PF00753">
    <property type="entry name" value="Lactamase_B"/>
    <property type="match status" value="1"/>
</dbReference>
<evidence type="ECO:0000256" key="3">
    <source>
        <dbReference type="ARBA" id="ARBA00022801"/>
    </source>
</evidence>
<name>A0A6N4W7V4_9MYCO</name>
<dbReference type="AlphaFoldDB" id="A0A6N4W7V4"/>
<dbReference type="InterPro" id="IPR051013">
    <property type="entry name" value="MBL_superfamily_lactonases"/>
</dbReference>
<evidence type="ECO:0000256" key="2">
    <source>
        <dbReference type="ARBA" id="ARBA00022723"/>
    </source>
</evidence>
<dbReference type="PANTHER" id="PTHR42978">
    <property type="entry name" value="QUORUM-QUENCHING LACTONASE YTNP-RELATED-RELATED"/>
    <property type="match status" value="1"/>
</dbReference>
<keyword evidence="2" id="KW-0479">Metal-binding</keyword>